<keyword evidence="1" id="KW-1133">Transmembrane helix</keyword>
<feature type="transmembrane region" description="Helical" evidence="1">
    <location>
        <begin position="116"/>
        <end position="134"/>
    </location>
</feature>
<evidence type="ECO:0000313" key="3">
    <source>
        <dbReference type="Proteomes" id="UP000568751"/>
    </source>
</evidence>
<sequence>MNEDLQSILGFIALLILGLLFAAQERLFLQSRYADDEKCKSKICKTIRFLIKFFFWPEQQGSGNIGNLMYSRNKRIFNGRWYLTLTATYTGGLIFTALFFIFPPSDVSIGFYDENFGFKSFLLAMLSLVLRYLFYKFDGVSQLIYERKNNIIVEGEYPWQNYHNKKRRKQ</sequence>
<dbReference type="Proteomes" id="UP000568751">
    <property type="component" value="Unassembled WGS sequence"/>
</dbReference>
<accession>A0A853F0V9</accession>
<feature type="transmembrane region" description="Helical" evidence="1">
    <location>
        <begin position="81"/>
        <end position="104"/>
    </location>
</feature>
<keyword evidence="1" id="KW-0472">Membrane</keyword>
<evidence type="ECO:0000313" key="2">
    <source>
        <dbReference type="EMBL" id="NYT27196.1"/>
    </source>
</evidence>
<protein>
    <submittedName>
        <fullName evidence="2">Uncharacterized protein</fullName>
    </submittedName>
</protein>
<reference evidence="2 3" key="1">
    <citation type="submission" date="2020-05" db="EMBL/GenBank/DDBJ databases">
        <title>Horizontal transmission and recombination maintain forever young bacterial symbiont genomes.</title>
        <authorList>
            <person name="Russell S.L."/>
            <person name="Pepper-Tunick E."/>
            <person name="Svedberg J."/>
            <person name="Byrne A."/>
            <person name="Ruelas Castillo J."/>
            <person name="Vollmers C."/>
            <person name="Beinart R.A."/>
            <person name="Corbett-Detig R."/>
        </authorList>
    </citation>
    <scope>NUCLEOTIDE SEQUENCE [LARGE SCALE GENOMIC DNA]</scope>
    <source>
        <strain evidence="2">455</strain>
    </source>
</reference>
<comment type="caution">
    <text evidence="2">The sequence shown here is derived from an EMBL/GenBank/DDBJ whole genome shotgun (WGS) entry which is preliminary data.</text>
</comment>
<name>A0A853F0V9_9GAMM</name>
<dbReference type="EMBL" id="JACCHT010000001">
    <property type="protein sequence ID" value="NYT27196.1"/>
    <property type="molecule type" value="Genomic_DNA"/>
</dbReference>
<feature type="transmembrane region" description="Helical" evidence="1">
    <location>
        <begin position="6"/>
        <end position="23"/>
    </location>
</feature>
<dbReference type="AlphaFoldDB" id="A0A853F0V9"/>
<organism evidence="2 3">
    <name type="scientific">Candidatus Thiodubiliella endoseptemdiera</name>
    <dbReference type="NCBI Taxonomy" id="2738886"/>
    <lineage>
        <taxon>Bacteria</taxon>
        <taxon>Pseudomonadati</taxon>
        <taxon>Pseudomonadota</taxon>
        <taxon>Gammaproteobacteria</taxon>
        <taxon>Candidatus Pseudothioglobaceae</taxon>
        <taxon>Candidatus Thiodubiliella</taxon>
    </lineage>
</organism>
<gene>
    <name evidence="2" type="ORF">H0A76_04430</name>
</gene>
<dbReference type="RefSeq" id="WP_369178276.1">
    <property type="nucleotide sequence ID" value="NZ_OZ156463.1"/>
</dbReference>
<evidence type="ECO:0000256" key="1">
    <source>
        <dbReference type="SAM" id="Phobius"/>
    </source>
</evidence>
<proteinExistence type="predicted"/>
<keyword evidence="1" id="KW-0812">Transmembrane</keyword>